<reference evidence="2" key="1">
    <citation type="submission" date="2016-10" db="EMBL/GenBank/DDBJ databases">
        <authorList>
            <person name="Varghese N."/>
            <person name="Submissions S."/>
        </authorList>
    </citation>
    <scope>NUCLEOTIDE SEQUENCE [LARGE SCALE GENOMIC DNA]</scope>
    <source>
        <strain evidence="2">DSM 46136</strain>
    </source>
</reference>
<evidence type="ECO:0000313" key="1">
    <source>
        <dbReference type="EMBL" id="SFT80993.1"/>
    </source>
</evidence>
<keyword evidence="2" id="KW-1185">Reference proteome</keyword>
<accession>A0A1I7B1B2</accession>
<gene>
    <name evidence="1" type="ORF">SAMN05660657_03237</name>
</gene>
<organism evidence="1 2">
    <name type="scientific">Geodermatophilus amargosae</name>
    <dbReference type="NCBI Taxonomy" id="1296565"/>
    <lineage>
        <taxon>Bacteria</taxon>
        <taxon>Bacillati</taxon>
        <taxon>Actinomycetota</taxon>
        <taxon>Actinomycetes</taxon>
        <taxon>Geodermatophilales</taxon>
        <taxon>Geodermatophilaceae</taxon>
        <taxon>Geodermatophilus</taxon>
    </lineage>
</organism>
<dbReference type="Gene3D" id="3.30.450.40">
    <property type="match status" value="1"/>
</dbReference>
<dbReference type="EMBL" id="FPBA01000011">
    <property type="protein sequence ID" value="SFT80993.1"/>
    <property type="molecule type" value="Genomic_DNA"/>
</dbReference>
<proteinExistence type="predicted"/>
<dbReference type="STRING" id="1296565.SAMN05660657_03237"/>
<dbReference type="AlphaFoldDB" id="A0A1I7B1B2"/>
<dbReference type="InterPro" id="IPR029016">
    <property type="entry name" value="GAF-like_dom_sf"/>
</dbReference>
<dbReference type="SUPFAM" id="SSF55781">
    <property type="entry name" value="GAF domain-like"/>
    <property type="match status" value="1"/>
</dbReference>
<dbReference type="RefSeq" id="WP_093580728.1">
    <property type="nucleotide sequence ID" value="NZ_FPBA01000011.1"/>
</dbReference>
<dbReference type="Proteomes" id="UP000199546">
    <property type="component" value="Unassembled WGS sequence"/>
</dbReference>
<sequence length="244" mass="26090">MTVVEEFRIAVAAAGVDLAAPELLPERLARACAQVLPVDGAGICLFFAEDRRLPLGASDPAASTAERLQFTAGSGPCLSAHAEGRPQVADEVTIRSRWPAFYDGLVTRTPIRGIISLPLGDELRDIGALDLYTVPPNDVTALSLADALDISAEVTSTFRAHGQATRRHSDTPVWLDAPSAERRSIVWQAMGFLNSRLDVSSSDALAILRAHAYGSGEDLDQLARRVVDGEIPLERLALDHDSAS</sequence>
<evidence type="ECO:0000313" key="2">
    <source>
        <dbReference type="Proteomes" id="UP000199546"/>
    </source>
</evidence>
<dbReference type="OrthoDB" id="7466251at2"/>
<protein>
    <submittedName>
        <fullName evidence="1">ANTAR domain-containing protein</fullName>
    </submittedName>
</protein>
<name>A0A1I7B1B2_9ACTN</name>